<organism evidence="6 7">
    <name type="scientific">Teichococcus coralli</name>
    <dbReference type="NCBI Taxonomy" id="2545983"/>
    <lineage>
        <taxon>Bacteria</taxon>
        <taxon>Pseudomonadati</taxon>
        <taxon>Pseudomonadota</taxon>
        <taxon>Alphaproteobacteria</taxon>
        <taxon>Acetobacterales</taxon>
        <taxon>Roseomonadaceae</taxon>
        <taxon>Roseomonas</taxon>
    </lineage>
</organism>
<comment type="similarity">
    <text evidence="1">Belongs to the gamma-glutamyltransferase family.</text>
</comment>
<evidence type="ECO:0000256" key="4">
    <source>
        <dbReference type="ARBA" id="ARBA00023145"/>
    </source>
</evidence>
<dbReference type="AlphaFoldDB" id="A0A845BJQ2"/>
<dbReference type="InterPro" id="IPR029055">
    <property type="entry name" value="Ntn_hydrolases_N"/>
</dbReference>
<comment type="caution">
    <text evidence="6">The sequence shown here is derived from an EMBL/GenBank/DDBJ whole genome shotgun (WGS) entry which is preliminary data.</text>
</comment>
<protein>
    <submittedName>
        <fullName evidence="6">Gamma-glutamyltranspeptidase</fullName>
    </submittedName>
</protein>
<dbReference type="InterPro" id="IPR051792">
    <property type="entry name" value="GGT_bact"/>
</dbReference>
<proteinExistence type="inferred from homology"/>
<dbReference type="PRINTS" id="PR01210">
    <property type="entry name" value="GGTRANSPTASE"/>
</dbReference>
<keyword evidence="3" id="KW-0378">Hydrolase</keyword>
<dbReference type="GO" id="GO:0016787">
    <property type="term" value="F:hydrolase activity"/>
    <property type="evidence" value="ECO:0007669"/>
    <property type="project" value="UniProtKB-KW"/>
</dbReference>
<accession>A0A845BJQ2</accession>
<dbReference type="GO" id="GO:0016740">
    <property type="term" value="F:transferase activity"/>
    <property type="evidence" value="ECO:0007669"/>
    <property type="project" value="UniProtKB-KW"/>
</dbReference>
<dbReference type="SUPFAM" id="SSF56235">
    <property type="entry name" value="N-terminal nucleophile aminohydrolases (Ntn hydrolases)"/>
    <property type="match status" value="1"/>
</dbReference>
<feature type="region of interest" description="Disordered" evidence="5">
    <location>
        <begin position="51"/>
        <end position="89"/>
    </location>
</feature>
<evidence type="ECO:0000313" key="6">
    <source>
        <dbReference type="EMBL" id="MXP65402.1"/>
    </source>
</evidence>
<evidence type="ECO:0000256" key="3">
    <source>
        <dbReference type="ARBA" id="ARBA00022801"/>
    </source>
</evidence>
<dbReference type="EMBL" id="SNVJ01000021">
    <property type="protein sequence ID" value="MXP65402.1"/>
    <property type="molecule type" value="Genomic_DNA"/>
</dbReference>
<sequence>MKSRLPVVTKAFMARFWISVMRTPLFRAPGSILAARSGGCGKSRVMLSVSAPPITGTPQPPWFPRRPRTARTSSNGVKNASMSSSARNRADRLRMAGGLARGGRKRPSSWPALLAAGFFGLSGCGTVGSAVNSVVGSNAPPEGQQGHVRGFLGGVVADEPRAALVGREVLSAGGTAVDAAVAAGFAMAVTLPSRTGLGGGGACLVFNRERGSTEAVLFPATAPSPAGPVGDRPAAVPMLARGLFALHTRLPGRPFNELMAPAEQLARFGATTSRALAQDLAAVAGPLLADPPARAVFTGPNGQPLAEGEQLVQPDLGGALSALRVAGVGDLYQGAMARRLVELSARAGGPLTLEDLRPAVPVVAKPLEMRVGSDLLAFLPLPADGGLAGAAAFQALQSGAGVDAASQRGLAVSRTWRERGGEAASLLANPPPLDGPVPALPASASLVTLDKDGNAASCAFTLNNLFGTGRVVPQLGFVMAAAPNRGRVEPPLLAAALAYNANLRAFRYAGAATGQGAAPIALALPAARALLNGSPVAEAVAAVPAPGSANAISCPRYLPGSESRCTAAADPRGFGLALIGGQ</sequence>
<name>A0A845BJQ2_9PROT</name>
<reference evidence="6 7" key="1">
    <citation type="submission" date="2019-03" db="EMBL/GenBank/DDBJ databases">
        <title>Roseomonas sp. a novel Roseomonas species isolated from Sea whip Gorgonian.</title>
        <authorList>
            <person name="Li F."/>
            <person name="Pan X."/>
            <person name="Huang S."/>
            <person name="Li Z."/>
            <person name="Meng B."/>
        </authorList>
    </citation>
    <scope>NUCLEOTIDE SEQUENCE [LARGE SCALE GENOMIC DNA]</scope>
    <source>
        <strain evidence="6 7">M0104</strain>
    </source>
</reference>
<dbReference type="InterPro" id="IPR043137">
    <property type="entry name" value="GGT_ssub_C"/>
</dbReference>
<keyword evidence="4" id="KW-0865">Zymogen</keyword>
<dbReference type="Gene3D" id="3.60.20.40">
    <property type="match status" value="1"/>
</dbReference>
<evidence type="ECO:0000313" key="7">
    <source>
        <dbReference type="Proteomes" id="UP000460715"/>
    </source>
</evidence>
<gene>
    <name evidence="6" type="ORF">E0493_18805</name>
</gene>
<evidence type="ECO:0000256" key="1">
    <source>
        <dbReference type="ARBA" id="ARBA00009381"/>
    </source>
</evidence>
<dbReference type="Pfam" id="PF01019">
    <property type="entry name" value="G_glu_transpept"/>
    <property type="match status" value="1"/>
</dbReference>
<dbReference type="PANTHER" id="PTHR43199:SF1">
    <property type="entry name" value="GLUTATHIONE HYDROLASE PROENZYME"/>
    <property type="match status" value="1"/>
</dbReference>
<evidence type="ECO:0000256" key="5">
    <source>
        <dbReference type="SAM" id="MobiDB-lite"/>
    </source>
</evidence>
<keyword evidence="2" id="KW-0808">Transferase</keyword>
<dbReference type="PANTHER" id="PTHR43199">
    <property type="entry name" value="GLUTATHIONE HYDROLASE"/>
    <property type="match status" value="1"/>
</dbReference>
<keyword evidence="7" id="KW-1185">Reference proteome</keyword>
<evidence type="ECO:0000256" key="2">
    <source>
        <dbReference type="ARBA" id="ARBA00022679"/>
    </source>
</evidence>
<dbReference type="Proteomes" id="UP000460715">
    <property type="component" value="Unassembled WGS sequence"/>
</dbReference>